<comment type="caution">
    <text evidence="2">The sequence shown here is derived from an EMBL/GenBank/DDBJ whole genome shotgun (WGS) entry which is preliminary data.</text>
</comment>
<dbReference type="Gene3D" id="3.90.550.10">
    <property type="entry name" value="Spore Coat Polysaccharide Biosynthesis Protein SpsA, Chain A"/>
    <property type="match status" value="1"/>
</dbReference>
<feature type="domain" description="Nucleotidyl transferase" evidence="1">
    <location>
        <begin position="23"/>
        <end position="180"/>
    </location>
</feature>
<proteinExistence type="predicted"/>
<dbReference type="InterPro" id="IPR050486">
    <property type="entry name" value="Mannose-1P_guanyltransferase"/>
</dbReference>
<accession>A0A7V3J9J1</accession>
<dbReference type="SUPFAM" id="SSF53448">
    <property type="entry name" value="Nucleotide-diphospho-sugar transferases"/>
    <property type="match status" value="1"/>
</dbReference>
<sequence>MRKEGETEPLLHEIVTNGDVEVFILAGGKGSKLRNSDKLELQNTPKILVVINTHRGRITMLDNVILGLVEGGFCEITLLTSNDPEAYGDLIESHTLRAYPDLSINFSREDRPLGTAGAVYKAFSNKPGETAIITPSDTLFPFGVLQNVLSEHKKKQSELTWLVTTNPGLNAQNTGRILVNPKNGVIFHALEGEEISVDQVIEQNQHLLPTTSVGVIIANRDFYVSKYEEFLNHHTVNSVVDLYRHFIPWLVLRGETVYSYDIRQPAPDLGTPDRLEQFGWR</sequence>
<protein>
    <submittedName>
        <fullName evidence="2">NDP-sugar synthase</fullName>
    </submittedName>
</protein>
<gene>
    <name evidence="2" type="ORF">ENV41_01705</name>
</gene>
<dbReference type="AlphaFoldDB" id="A0A7V3J9J1"/>
<evidence type="ECO:0000313" key="2">
    <source>
        <dbReference type="EMBL" id="HFZ08830.1"/>
    </source>
</evidence>
<name>A0A7V3J9J1_UNCC3</name>
<evidence type="ECO:0000259" key="1">
    <source>
        <dbReference type="Pfam" id="PF00483"/>
    </source>
</evidence>
<reference evidence="2" key="1">
    <citation type="journal article" date="2020" name="mSystems">
        <title>Genome- and Community-Level Interaction Insights into Carbon Utilization and Element Cycling Functions of Hydrothermarchaeota in Hydrothermal Sediment.</title>
        <authorList>
            <person name="Zhou Z."/>
            <person name="Liu Y."/>
            <person name="Xu W."/>
            <person name="Pan J."/>
            <person name="Luo Z.H."/>
            <person name="Li M."/>
        </authorList>
    </citation>
    <scope>NUCLEOTIDE SEQUENCE [LARGE SCALE GENOMIC DNA]</scope>
    <source>
        <strain evidence="2">SpSt-757</strain>
    </source>
</reference>
<dbReference type="EMBL" id="DTGG01000057">
    <property type="protein sequence ID" value="HFZ08830.1"/>
    <property type="molecule type" value="Genomic_DNA"/>
</dbReference>
<dbReference type="InterPro" id="IPR029044">
    <property type="entry name" value="Nucleotide-diphossugar_trans"/>
</dbReference>
<dbReference type="PANTHER" id="PTHR22572">
    <property type="entry name" value="SUGAR-1-PHOSPHATE GUANYL TRANSFERASE"/>
    <property type="match status" value="1"/>
</dbReference>
<dbReference type="Pfam" id="PF00483">
    <property type="entry name" value="NTP_transferase"/>
    <property type="match status" value="1"/>
</dbReference>
<dbReference type="InterPro" id="IPR005835">
    <property type="entry name" value="NTP_transferase_dom"/>
</dbReference>
<organism evidence="2">
    <name type="scientific">candidate division CPR3 bacterium</name>
    <dbReference type="NCBI Taxonomy" id="2268181"/>
    <lineage>
        <taxon>Bacteria</taxon>
        <taxon>Bacteria division CPR3</taxon>
    </lineage>
</organism>